<dbReference type="Pfam" id="PF23036">
    <property type="entry name" value="TRAPPC10_1st"/>
    <property type="match status" value="1"/>
</dbReference>
<dbReference type="Pfam" id="PF12584">
    <property type="entry name" value="TRAPPC10"/>
    <property type="match status" value="1"/>
</dbReference>
<evidence type="ECO:0000259" key="8">
    <source>
        <dbReference type="Pfam" id="PF23604"/>
    </source>
</evidence>
<comment type="subcellular location">
    <subcellularLocation>
        <location evidence="1">Golgi apparatus</location>
    </subcellularLocation>
</comment>
<evidence type="ECO:0000256" key="2">
    <source>
        <dbReference type="ARBA" id="ARBA00022448"/>
    </source>
</evidence>
<keyword evidence="2" id="KW-0813">Transport</keyword>
<dbReference type="PANTHER" id="PTHR13251:SF3">
    <property type="entry name" value="TRAFFICKING PROTEIN PARTICLE COMPLEX SUBUNIT 10"/>
    <property type="match status" value="1"/>
</dbReference>
<accession>A0AAW2I1N5</accession>
<gene>
    <name evidence="9" type="ORF">PYX00_003484</name>
</gene>
<evidence type="ECO:0000259" key="5">
    <source>
        <dbReference type="Pfam" id="PF11817"/>
    </source>
</evidence>
<dbReference type="Pfam" id="PF23604">
    <property type="entry name" value="Ig_TRAPPC10"/>
    <property type="match status" value="1"/>
</dbReference>
<evidence type="ECO:0000256" key="1">
    <source>
        <dbReference type="ARBA" id="ARBA00004555"/>
    </source>
</evidence>
<evidence type="ECO:0000259" key="6">
    <source>
        <dbReference type="Pfam" id="PF12584"/>
    </source>
</evidence>
<dbReference type="GO" id="GO:0005829">
    <property type="term" value="C:cytosol"/>
    <property type="evidence" value="ECO:0007669"/>
    <property type="project" value="GOC"/>
</dbReference>
<proteinExistence type="predicted"/>
<comment type="caution">
    <text evidence="9">The sequence shown here is derived from an EMBL/GenBank/DDBJ whole genome shotgun (WGS) entry which is preliminary data.</text>
</comment>
<feature type="compositionally biased region" description="Basic and acidic residues" evidence="4">
    <location>
        <begin position="1077"/>
        <end position="1090"/>
    </location>
</feature>
<feature type="domain" description="TRAPPC10/Trs130 C-terminal" evidence="6">
    <location>
        <begin position="978"/>
        <end position="1110"/>
    </location>
</feature>
<dbReference type="InterPro" id="IPR021773">
    <property type="entry name" value="TPC11"/>
</dbReference>
<dbReference type="InterPro" id="IPR056913">
    <property type="entry name" value="TRAPPC10/Trs130_N"/>
</dbReference>
<feature type="region of interest" description="Disordered" evidence="4">
    <location>
        <begin position="663"/>
        <end position="686"/>
    </location>
</feature>
<evidence type="ECO:0000313" key="9">
    <source>
        <dbReference type="EMBL" id="KAL0275696.1"/>
    </source>
</evidence>
<dbReference type="EMBL" id="JARGDH010000002">
    <property type="protein sequence ID" value="KAL0275696.1"/>
    <property type="molecule type" value="Genomic_DNA"/>
</dbReference>
<feature type="domain" description="TRAPPC10 Ig-like" evidence="8">
    <location>
        <begin position="744"/>
        <end position="859"/>
    </location>
</feature>
<dbReference type="InterPro" id="IPR056917">
    <property type="entry name" value="Ig_TRAPPC10"/>
</dbReference>
<evidence type="ECO:0008006" key="10">
    <source>
        <dbReference type="Google" id="ProtNLM"/>
    </source>
</evidence>
<feature type="domain" description="TRAPPC10/Trs130 N-terminal" evidence="7">
    <location>
        <begin position="2"/>
        <end position="310"/>
    </location>
</feature>
<sequence>MDNKSIITYSGDVNLFQDLENTLVQAIPKESTEWRRPYGRIIKTVYLEAKFVQFSPEILPKSDNLRLIQQPILHTYWTECPDLEAYKSGVKDDIEKWQKSLNGADWMIILVEVYDIRKSNKLIPRTTVLDKIRQEFAVKQGDRVISLIHPIKSESKSAESWRGLVNRIRVLLLTAYNKTLSKFEETVRKNRECRQQPNWSFCNYFLMQEELALVLEMLGLYEEALVQYDELDALFTQFVLNSTKGENPKWLTSFTKPLQQWAGLNLKQKVTQSQRDLIRLSKLDLLQFRNYLFGRQCSLLLLLSKPAEMAQRSLAFLHNCVNELHILEVVAPEGAVACWIFLVCLEVLQTCEHFKEPAQVEAYSVHTAGLWSYARDKLKELGELCGLAPGPGPTSEQLHIVVGLSSGMGDSVPSNTGPTPIDKLKEALSSQEAYNNYFLELSELSISTFKHIGRMRSARLVGADLAKFYLALGQRDKAIPFLTCALSGYMDEKWPSLAIDIHLQLVECCSSNKGDIKYLTSCAAVASSELDNAIRLTYFHKFIEALTHVAQDKCFTSHLEDIGDVTGIEIKDLHKISEDECEVTAYISFDSRLPGPISCKAISVSLEKESGKGENGPSHRNEEKNSATLFKKLPIVELLNYKQDRSLYAANVVYMEPQKVLRRTESHGRGRKISMPTRHDCTNSLSSETFTLNPGSNRIPVSWKSEDTGKYKLGQISFQLGGLELLGPVPSPAPVFTIEREKSTVNLNPDTGDLIAGLMQSCTLTLHTGSYHISNGTVIQIKCSDGLKATDKLDDDESLTSELKISLPDINPFGTIEIPIRVLAELPPQREKDPTTIQHLVKIHYGWCEEETTTSLVFQAPLKSIMRLHTTLQKKFLHITVIGLTAQKLALQSAELQSVNVDAPVTKSLNTWNGKPLVIASGLNSSFLWELDTNPLKNNDDNIKLQYTMEYVPVDDTYVSTSKPRLYKCHFDLQNYKTLFVVDCELEPGNEADFCRVGTMCQLNLEVTTLTGKEIDASLMYEVLVDQTTWAVCGRAAGVITFDSESKKNVTLDVMPLCQGFLPMPSVRLSKYIPAAKKDTNRQETSRPRLESFNPGQVYTASKSRQVHVLPAPSSES</sequence>
<reference evidence="9" key="1">
    <citation type="journal article" date="2024" name="Gigascience">
        <title>Chromosome-level genome of the poultry shaft louse Menopon gallinae provides insight into the host-switching and adaptive evolution of parasitic lice.</title>
        <authorList>
            <person name="Xu Y."/>
            <person name="Ma L."/>
            <person name="Liu S."/>
            <person name="Liang Y."/>
            <person name="Liu Q."/>
            <person name="He Z."/>
            <person name="Tian L."/>
            <person name="Duan Y."/>
            <person name="Cai W."/>
            <person name="Li H."/>
            <person name="Song F."/>
        </authorList>
    </citation>
    <scope>NUCLEOTIDE SEQUENCE</scope>
    <source>
        <strain evidence="9">Cailab_2023a</strain>
    </source>
</reference>
<evidence type="ECO:0000256" key="4">
    <source>
        <dbReference type="SAM" id="MobiDB-lite"/>
    </source>
</evidence>
<feature type="region of interest" description="Disordered" evidence="4">
    <location>
        <begin position="1077"/>
        <end position="1097"/>
    </location>
</feature>
<keyword evidence="3" id="KW-0333">Golgi apparatus</keyword>
<dbReference type="InterPro" id="IPR045126">
    <property type="entry name" value="TRAPPC10/Trs130"/>
</dbReference>
<evidence type="ECO:0000256" key="3">
    <source>
        <dbReference type="ARBA" id="ARBA00023034"/>
    </source>
</evidence>
<dbReference type="GO" id="GO:0034498">
    <property type="term" value="P:early endosome to Golgi transport"/>
    <property type="evidence" value="ECO:0007669"/>
    <property type="project" value="TreeGrafter"/>
</dbReference>
<dbReference type="GO" id="GO:1990071">
    <property type="term" value="C:TRAPPII protein complex"/>
    <property type="evidence" value="ECO:0007669"/>
    <property type="project" value="InterPro"/>
</dbReference>
<protein>
    <recommendedName>
        <fullName evidence="10">Trafficking protein particle complex subunit 10</fullName>
    </recommendedName>
</protein>
<name>A0AAW2I1N5_9NEOP</name>
<dbReference type="AlphaFoldDB" id="A0AAW2I1N5"/>
<dbReference type="PANTHER" id="PTHR13251">
    <property type="entry name" value="EPILEPSY HOLOPROSENCEPHALY CANDIDATE 1/TMEM1"/>
    <property type="match status" value="1"/>
</dbReference>
<dbReference type="GO" id="GO:0006891">
    <property type="term" value="P:intra-Golgi vesicle-mediated transport"/>
    <property type="evidence" value="ECO:0007669"/>
    <property type="project" value="TreeGrafter"/>
</dbReference>
<feature type="domain" description="Trafficking protein particle complex subunit 11" evidence="5">
    <location>
        <begin position="435"/>
        <end position="517"/>
    </location>
</feature>
<organism evidence="9">
    <name type="scientific">Menopon gallinae</name>
    <name type="common">poultry shaft louse</name>
    <dbReference type="NCBI Taxonomy" id="328185"/>
    <lineage>
        <taxon>Eukaryota</taxon>
        <taxon>Metazoa</taxon>
        <taxon>Ecdysozoa</taxon>
        <taxon>Arthropoda</taxon>
        <taxon>Hexapoda</taxon>
        <taxon>Insecta</taxon>
        <taxon>Pterygota</taxon>
        <taxon>Neoptera</taxon>
        <taxon>Paraneoptera</taxon>
        <taxon>Psocodea</taxon>
        <taxon>Troctomorpha</taxon>
        <taxon>Phthiraptera</taxon>
        <taxon>Amblycera</taxon>
        <taxon>Menoponidae</taxon>
        <taxon>Menopon</taxon>
    </lineage>
</organism>
<evidence type="ECO:0000259" key="7">
    <source>
        <dbReference type="Pfam" id="PF23036"/>
    </source>
</evidence>
<dbReference type="InterPro" id="IPR022233">
    <property type="entry name" value="TRAPPC10/Trs130_C"/>
</dbReference>
<dbReference type="Pfam" id="PF11817">
    <property type="entry name" value="Foie-gras_1"/>
    <property type="match status" value="1"/>
</dbReference>